<comment type="caution">
    <text evidence="2">The sequence shown here is derived from an EMBL/GenBank/DDBJ whole genome shotgun (WGS) entry which is preliminary data.</text>
</comment>
<feature type="transmembrane region" description="Helical" evidence="1">
    <location>
        <begin position="54"/>
        <end position="74"/>
    </location>
</feature>
<organism evidence="2 3">
    <name type="scientific">Lentzea kristufekii</name>
    <dbReference type="NCBI Taxonomy" id="3095430"/>
    <lineage>
        <taxon>Bacteria</taxon>
        <taxon>Bacillati</taxon>
        <taxon>Actinomycetota</taxon>
        <taxon>Actinomycetes</taxon>
        <taxon>Pseudonocardiales</taxon>
        <taxon>Pseudonocardiaceae</taxon>
        <taxon>Lentzea</taxon>
    </lineage>
</organism>
<gene>
    <name evidence="2" type="ORF">SK571_15580</name>
</gene>
<name>A0ABU4TR87_9PSEU</name>
<dbReference type="Proteomes" id="UP001271792">
    <property type="component" value="Unassembled WGS sequence"/>
</dbReference>
<feature type="transmembrane region" description="Helical" evidence="1">
    <location>
        <begin position="80"/>
        <end position="100"/>
    </location>
</feature>
<dbReference type="Pfam" id="PF20226">
    <property type="entry name" value="DUF6585"/>
    <property type="match status" value="1"/>
</dbReference>
<evidence type="ECO:0000256" key="1">
    <source>
        <dbReference type="SAM" id="Phobius"/>
    </source>
</evidence>
<evidence type="ECO:0000313" key="3">
    <source>
        <dbReference type="Proteomes" id="UP001271792"/>
    </source>
</evidence>
<keyword evidence="3" id="KW-1185">Reference proteome</keyword>
<dbReference type="RefSeq" id="WP_319984778.1">
    <property type="nucleotide sequence ID" value="NZ_JAXAVV010000006.1"/>
</dbReference>
<dbReference type="EMBL" id="JAXAVV010000006">
    <property type="protein sequence ID" value="MDX8050810.1"/>
    <property type="molecule type" value="Genomic_DNA"/>
</dbReference>
<keyword evidence="1" id="KW-0812">Transmembrane</keyword>
<protein>
    <submittedName>
        <fullName evidence="2">DUF6585 family protein</fullName>
    </submittedName>
</protein>
<reference evidence="2 3" key="1">
    <citation type="submission" date="2023-11" db="EMBL/GenBank/DDBJ databases">
        <title>Lentzea sokolovensis, sp. nov., Lentzea kristufkii, sp. nov., and Lentzea miocenensis, sp. nov., rare actinobacteria from Sokolov Coal Basin, Miocene lacustrine sediment, Czech Republic.</title>
        <authorList>
            <person name="Lara A."/>
            <person name="Kotroba L."/>
            <person name="Nouioui I."/>
            <person name="Neumann-Schaal M."/>
            <person name="Mast Y."/>
            <person name="Chronakova A."/>
        </authorList>
    </citation>
    <scope>NUCLEOTIDE SEQUENCE [LARGE SCALE GENOMIC DNA]</scope>
    <source>
        <strain evidence="2 3">BCCO 10_0798</strain>
    </source>
</reference>
<accession>A0ABU4TR87</accession>
<evidence type="ECO:0000313" key="2">
    <source>
        <dbReference type="EMBL" id="MDX8050810.1"/>
    </source>
</evidence>
<keyword evidence="1" id="KW-0472">Membrane</keyword>
<sequence length="285" mass="30625">MSIQYLGNHAIPPEVTIAASNKGLGQAKAVHQVPHRVGTEEEAAKEKGAERRQAVLVFAAIASPLTIGLLLWWATGSPGLGIGVGVVLTLVAWGASTYFMDRDDNQGNEDRERVYVFSEGFALPPQDRAPARAFSWDEVEALHRFATDNYVAGRLVITVHVYKLVLAGGELVVFRGTEQPDKVSPTDVLQLGPLLQKEIFDRRLPPAVEAINAGRTVTFGALALSTSGITTPAGLAPWNTVRELSTSAGHVVITAAGGKPGTYEMGEIPNFEVFWTLAQNLHAQH</sequence>
<dbReference type="InterPro" id="IPR046492">
    <property type="entry name" value="DUF6585"/>
</dbReference>
<proteinExistence type="predicted"/>
<keyword evidence="1" id="KW-1133">Transmembrane helix</keyword>